<dbReference type="Gene3D" id="3.40.50.720">
    <property type="entry name" value="NAD(P)-binding Rossmann-like Domain"/>
    <property type="match status" value="1"/>
</dbReference>
<comment type="similarity">
    <text evidence="1">Belongs to the NmrA-type oxidoreductase family. Isoflavone reductase subfamily.</text>
</comment>
<dbReference type="Proteomes" id="UP000005206">
    <property type="component" value="Chromosome 2"/>
</dbReference>
<feature type="domain" description="NmrA-like" evidence="4">
    <location>
        <begin position="2"/>
        <end position="244"/>
    </location>
</feature>
<dbReference type="GeneID" id="9678423"/>
<keyword evidence="3" id="KW-0560">Oxidoreductase</keyword>
<proteinExistence type="inferred from homology"/>
<dbReference type="OMA" id="MIWEDEP"/>
<reference evidence="5 6" key="1">
    <citation type="journal article" date="2009" name="PLoS Genet.">
        <title>The genome of Nectria haematococca: contribution of supernumerary chromosomes to gene expansion.</title>
        <authorList>
            <person name="Coleman J.J."/>
            <person name="Rounsley S.D."/>
            <person name="Rodriguez-Carres M."/>
            <person name="Kuo A."/>
            <person name="Wasmann C.C."/>
            <person name="Grimwood J."/>
            <person name="Schmutz J."/>
            <person name="Taga M."/>
            <person name="White G.J."/>
            <person name="Zhou S."/>
            <person name="Schwartz D.C."/>
            <person name="Freitag M."/>
            <person name="Ma L.J."/>
            <person name="Danchin E.G."/>
            <person name="Henrissat B."/>
            <person name="Coutinho P.M."/>
            <person name="Nelson D.R."/>
            <person name="Straney D."/>
            <person name="Napoli C.A."/>
            <person name="Barker B.M."/>
            <person name="Gribskov M."/>
            <person name="Rep M."/>
            <person name="Kroken S."/>
            <person name="Molnar I."/>
            <person name="Rensing C."/>
            <person name="Kennell J.C."/>
            <person name="Zamora J."/>
            <person name="Farman M.L."/>
            <person name="Selker E.U."/>
            <person name="Salamov A."/>
            <person name="Shapiro H."/>
            <person name="Pangilinan J."/>
            <person name="Lindquist E."/>
            <person name="Lamers C."/>
            <person name="Grigoriev I.V."/>
            <person name="Geiser D.M."/>
            <person name="Covert S.F."/>
            <person name="Temporini E."/>
            <person name="Vanetten H.D."/>
        </authorList>
    </citation>
    <scope>NUCLEOTIDE SEQUENCE [LARGE SCALE GENOMIC DNA]</scope>
    <source>
        <strain evidence="6">ATCC MYA-4622 / CBS 123669 / FGSC 9596 / NRRL 45880 / 77-13-4</strain>
    </source>
</reference>
<dbReference type="Gene3D" id="3.90.25.10">
    <property type="entry name" value="UDP-galactose 4-epimerase, domain 1"/>
    <property type="match status" value="1"/>
</dbReference>
<dbReference type="InterPro" id="IPR008030">
    <property type="entry name" value="NmrA-like"/>
</dbReference>
<dbReference type="VEuPathDB" id="FungiDB:NECHADRAFT_34332"/>
<evidence type="ECO:0000313" key="6">
    <source>
        <dbReference type="Proteomes" id="UP000005206"/>
    </source>
</evidence>
<accession>C7Z5Y7</accession>
<dbReference type="RefSeq" id="XP_003045747.1">
    <property type="nucleotide sequence ID" value="XM_003045701.1"/>
</dbReference>
<dbReference type="eggNOG" id="ENOG502QPMY">
    <property type="taxonomic scope" value="Eukaryota"/>
</dbReference>
<name>C7Z5Y7_FUSV7</name>
<organism evidence="5 6">
    <name type="scientific">Fusarium vanettenii (strain ATCC MYA-4622 / CBS 123669 / FGSC 9596 / NRRL 45880 / 77-13-4)</name>
    <name type="common">Fusarium solani subsp. pisi</name>
    <dbReference type="NCBI Taxonomy" id="660122"/>
    <lineage>
        <taxon>Eukaryota</taxon>
        <taxon>Fungi</taxon>
        <taxon>Dikarya</taxon>
        <taxon>Ascomycota</taxon>
        <taxon>Pezizomycotina</taxon>
        <taxon>Sordariomycetes</taxon>
        <taxon>Hypocreomycetidae</taxon>
        <taxon>Hypocreales</taxon>
        <taxon>Nectriaceae</taxon>
        <taxon>Fusarium</taxon>
        <taxon>Fusarium solani species complex</taxon>
        <taxon>Fusarium vanettenii</taxon>
    </lineage>
</organism>
<dbReference type="InterPro" id="IPR045312">
    <property type="entry name" value="PCBER-like"/>
</dbReference>
<dbReference type="AlphaFoldDB" id="C7Z5Y7"/>
<dbReference type="InParanoid" id="C7Z5Y7"/>
<dbReference type="SUPFAM" id="SSF51735">
    <property type="entry name" value="NAD(P)-binding Rossmann-fold domains"/>
    <property type="match status" value="1"/>
</dbReference>
<evidence type="ECO:0000313" key="5">
    <source>
        <dbReference type="EMBL" id="EEU40034.1"/>
    </source>
</evidence>
<keyword evidence="6" id="KW-1185">Reference proteome</keyword>
<dbReference type="KEGG" id="nhe:NECHADRAFT_34332"/>
<evidence type="ECO:0000256" key="2">
    <source>
        <dbReference type="ARBA" id="ARBA00022857"/>
    </source>
</evidence>
<gene>
    <name evidence="5" type="ORF">NECHADRAFT_34332</name>
</gene>
<evidence type="ECO:0000256" key="3">
    <source>
        <dbReference type="ARBA" id="ARBA00023002"/>
    </source>
</evidence>
<dbReference type="PANTHER" id="PTHR47706">
    <property type="entry name" value="NMRA-LIKE FAMILY PROTEIN"/>
    <property type="match status" value="1"/>
</dbReference>
<dbReference type="OrthoDB" id="419598at2759"/>
<evidence type="ECO:0000259" key="4">
    <source>
        <dbReference type="Pfam" id="PF05368"/>
    </source>
</evidence>
<evidence type="ECO:0000256" key="1">
    <source>
        <dbReference type="ARBA" id="ARBA00005725"/>
    </source>
</evidence>
<dbReference type="InterPro" id="IPR036291">
    <property type="entry name" value="NAD(P)-bd_dom_sf"/>
</dbReference>
<protein>
    <recommendedName>
        <fullName evidence="4">NmrA-like domain-containing protein</fullName>
    </recommendedName>
</protein>
<keyword evidence="2" id="KW-0521">NADP</keyword>
<dbReference type="GO" id="GO:0016491">
    <property type="term" value="F:oxidoreductase activity"/>
    <property type="evidence" value="ECO:0007669"/>
    <property type="project" value="UniProtKB-KW"/>
</dbReference>
<dbReference type="Pfam" id="PF05368">
    <property type="entry name" value="NmrA"/>
    <property type="match status" value="1"/>
</dbReference>
<dbReference type="EMBL" id="GG698910">
    <property type="protein sequence ID" value="EEU40034.1"/>
    <property type="molecule type" value="Genomic_DNA"/>
</dbReference>
<sequence>MKVAIVGATGQTGSVIVKALLESTTPKFEVTALTRPSSLQKPQVLELAEKGVNIVAADLAGSEEELKKVLTGIEVVISTIYGASVTAEIPLINAAKAVGVQRYVPCFFATVAPPTGALRLRELKEETLNHIKKIKLPYTIIDVGWWYQVNLPRLPSGRIDYAVMETNDGIAIDGNVPVAFTDLRDVGPYTARIISDPRTLNRMVFAYNEVLTFNQVYDIAERVSGEKLHRKYASLSAIFGLVPAAEVEAQVREWEEKNPAPDSVDFVTLSQLQYWHSCCVRGDNTPENAQYLGYLLAKDLYPEFVGITLETYARDLLEGKGKKVYEHILDLPSIKAANKALQ</sequence>
<dbReference type="InterPro" id="IPR051609">
    <property type="entry name" value="NmrA/Isoflavone_reductase-like"/>
</dbReference>
<dbReference type="CDD" id="cd05259">
    <property type="entry name" value="PCBER_SDR_a"/>
    <property type="match status" value="1"/>
</dbReference>
<dbReference type="HOGENOM" id="CLU_044876_6_0_1"/>
<dbReference type="PANTHER" id="PTHR47706:SF4">
    <property type="entry name" value="NMRA-LIKE DOMAIN-CONTAINING PROTEIN"/>
    <property type="match status" value="1"/>
</dbReference>